<evidence type="ECO:0000313" key="2">
    <source>
        <dbReference type="EMBL" id="PPQ27763.1"/>
    </source>
</evidence>
<keyword evidence="3" id="KW-1185">Reference proteome</keyword>
<evidence type="ECO:0008006" key="4">
    <source>
        <dbReference type="Google" id="ProtNLM"/>
    </source>
</evidence>
<evidence type="ECO:0000313" key="3">
    <source>
        <dbReference type="Proteomes" id="UP000239724"/>
    </source>
</evidence>
<sequence>MTFLEATALLTAAMRQETTLARTGALGQIQQAAAAKQAAFAVFQAECAARDVRNPGSEAEQAALRDLLAAANESALVLEAVRGVLDDFINRLKAAVSALADSGTYDPKGQRSRHAPAVRLNANA</sequence>
<gene>
    <name evidence="2" type="ORF">CCS01_26610</name>
</gene>
<dbReference type="Proteomes" id="UP000239724">
    <property type="component" value="Unassembled WGS sequence"/>
</dbReference>
<dbReference type="EMBL" id="NHRY01000254">
    <property type="protein sequence ID" value="PPQ27763.1"/>
    <property type="molecule type" value="Genomic_DNA"/>
</dbReference>
<protein>
    <recommendedName>
        <fullName evidence="4">Flagellar protein FlgN</fullName>
    </recommendedName>
</protein>
<evidence type="ECO:0000256" key="1">
    <source>
        <dbReference type="SAM" id="MobiDB-lite"/>
    </source>
</evidence>
<comment type="caution">
    <text evidence="2">The sequence shown here is derived from an EMBL/GenBank/DDBJ whole genome shotgun (WGS) entry which is preliminary data.</text>
</comment>
<accession>A0A2S6MZG7</accession>
<dbReference type="AlphaFoldDB" id="A0A2S6MZG7"/>
<proteinExistence type="predicted"/>
<feature type="region of interest" description="Disordered" evidence="1">
    <location>
        <begin position="102"/>
        <end position="124"/>
    </location>
</feature>
<dbReference type="RefSeq" id="WP_104521853.1">
    <property type="nucleotide sequence ID" value="NZ_NHRY01000254.1"/>
</dbReference>
<name>A0A2S6MZG7_RHOGL</name>
<reference evidence="2 3" key="1">
    <citation type="journal article" date="2018" name="Arch. Microbiol.">
        <title>New insights into the metabolic potential of the phototrophic purple bacterium Rhodopila globiformis DSM 161(T) from its draft genome sequence and evidence for a vanadium-dependent nitrogenase.</title>
        <authorList>
            <person name="Imhoff J.F."/>
            <person name="Rahn T."/>
            <person name="Kunzel S."/>
            <person name="Neulinger S.C."/>
        </authorList>
    </citation>
    <scope>NUCLEOTIDE SEQUENCE [LARGE SCALE GENOMIC DNA]</scope>
    <source>
        <strain evidence="2 3">DSM 161</strain>
    </source>
</reference>
<organism evidence="2 3">
    <name type="scientific">Rhodopila globiformis</name>
    <name type="common">Rhodopseudomonas globiformis</name>
    <dbReference type="NCBI Taxonomy" id="1071"/>
    <lineage>
        <taxon>Bacteria</taxon>
        <taxon>Pseudomonadati</taxon>
        <taxon>Pseudomonadota</taxon>
        <taxon>Alphaproteobacteria</taxon>
        <taxon>Acetobacterales</taxon>
        <taxon>Acetobacteraceae</taxon>
        <taxon>Rhodopila</taxon>
    </lineage>
</organism>